<dbReference type="SUPFAM" id="SSF53056">
    <property type="entry name" value="beta-carbonic anhydrase, cab"/>
    <property type="match status" value="1"/>
</dbReference>
<gene>
    <name evidence="3" type="ORF">COV74_04405</name>
</gene>
<keyword evidence="2" id="KW-0479">Metal-binding</keyword>
<protein>
    <submittedName>
        <fullName evidence="3">Carbonic anhydrase</fullName>
    </submittedName>
</protein>
<reference evidence="3 4" key="1">
    <citation type="submission" date="2017-09" db="EMBL/GenBank/DDBJ databases">
        <title>Depth-based differentiation of microbial function through sediment-hosted aquifers and enrichment of novel symbionts in the deep terrestrial subsurface.</title>
        <authorList>
            <person name="Probst A.J."/>
            <person name="Ladd B."/>
            <person name="Jarett J.K."/>
            <person name="Geller-Mcgrath D.E."/>
            <person name="Sieber C.M."/>
            <person name="Emerson J.B."/>
            <person name="Anantharaman K."/>
            <person name="Thomas B.C."/>
            <person name="Malmstrom R."/>
            <person name="Stieglmeier M."/>
            <person name="Klingl A."/>
            <person name="Woyke T."/>
            <person name="Ryan C.M."/>
            <person name="Banfield J.F."/>
        </authorList>
    </citation>
    <scope>NUCLEOTIDE SEQUENCE [LARGE SCALE GENOMIC DNA]</scope>
    <source>
        <strain evidence="3">CG11_big_fil_rev_8_21_14_0_20_45_26</strain>
    </source>
</reference>
<feature type="binding site" evidence="2">
    <location>
        <position position="98"/>
    </location>
    <ligand>
        <name>Zn(2+)</name>
        <dbReference type="ChEBI" id="CHEBI:29105"/>
    </ligand>
</feature>
<dbReference type="Proteomes" id="UP000230859">
    <property type="component" value="Unassembled WGS sequence"/>
</dbReference>
<feature type="binding site" evidence="2">
    <location>
        <position position="101"/>
    </location>
    <ligand>
        <name>Zn(2+)</name>
        <dbReference type="ChEBI" id="CHEBI:29105"/>
    </ligand>
</feature>
<dbReference type="SMART" id="SM00947">
    <property type="entry name" value="Pro_CA"/>
    <property type="match status" value="1"/>
</dbReference>
<sequence length="184" mass="21093">MAKDDFIKMSTPKAIPACYQQTPIGELILYHNFRKRFQVYQQAQLLIGMCMDYRKQLRIPGNFAFIIRAGGANLRMSEFKVSYAIGVGGVSHIALIGHNHCGMVNIASRKQWFIDGLVERAGWKPEAARAHFDEFVQMFEIENEVQFILSEVKRLRKRYPKVTVAPMLYTVEDNKLHLLNEAAA</sequence>
<dbReference type="GO" id="GO:0004089">
    <property type="term" value="F:carbonate dehydratase activity"/>
    <property type="evidence" value="ECO:0007669"/>
    <property type="project" value="InterPro"/>
</dbReference>
<dbReference type="InterPro" id="IPR001765">
    <property type="entry name" value="Carbonic_anhydrase"/>
</dbReference>
<evidence type="ECO:0000256" key="2">
    <source>
        <dbReference type="PIRSR" id="PIRSR601765-1"/>
    </source>
</evidence>
<dbReference type="InterPro" id="IPR036874">
    <property type="entry name" value="Carbonic_anhydrase_sf"/>
</dbReference>
<evidence type="ECO:0000313" key="3">
    <source>
        <dbReference type="EMBL" id="PIQ86534.1"/>
    </source>
</evidence>
<organism evidence="3 4">
    <name type="scientific">Candidatus Abzuiibacterium crystallinum</name>
    <dbReference type="NCBI Taxonomy" id="1974748"/>
    <lineage>
        <taxon>Bacteria</taxon>
        <taxon>Pseudomonadati</taxon>
        <taxon>Candidatus Omnitrophota</taxon>
        <taxon>Candidatus Abzuiibacterium</taxon>
    </lineage>
</organism>
<dbReference type="GO" id="GO:0008270">
    <property type="term" value="F:zinc ion binding"/>
    <property type="evidence" value="ECO:0007669"/>
    <property type="project" value="InterPro"/>
</dbReference>
<keyword evidence="2" id="KW-0862">Zinc</keyword>
<dbReference type="AlphaFoldDB" id="A0A2H0LS80"/>
<proteinExistence type="inferred from homology"/>
<comment type="cofactor">
    <cofactor evidence="2">
        <name>Zn(2+)</name>
        <dbReference type="ChEBI" id="CHEBI:29105"/>
    </cofactor>
    <text evidence="2">Binds 1 zinc ion per subunit.</text>
</comment>
<dbReference type="EMBL" id="PCVY01000041">
    <property type="protein sequence ID" value="PIQ86534.1"/>
    <property type="molecule type" value="Genomic_DNA"/>
</dbReference>
<dbReference type="Pfam" id="PF00484">
    <property type="entry name" value="Pro_CA"/>
    <property type="match status" value="1"/>
</dbReference>
<accession>A0A2H0LS80</accession>
<name>A0A2H0LS80_9BACT</name>
<evidence type="ECO:0000313" key="4">
    <source>
        <dbReference type="Proteomes" id="UP000230859"/>
    </source>
</evidence>
<evidence type="ECO:0000256" key="1">
    <source>
        <dbReference type="ARBA" id="ARBA00006217"/>
    </source>
</evidence>
<comment type="caution">
    <text evidence="3">The sequence shown here is derived from an EMBL/GenBank/DDBJ whole genome shotgun (WGS) entry which is preliminary data.</text>
</comment>
<comment type="similarity">
    <text evidence="1">Belongs to the beta-class carbonic anhydrase family.</text>
</comment>
<dbReference type="Gene3D" id="3.40.1050.10">
    <property type="entry name" value="Carbonic anhydrase"/>
    <property type="match status" value="1"/>
</dbReference>